<gene>
    <name evidence="2" type="ORF">CB5_LOCUS824</name>
</gene>
<proteinExistence type="predicted"/>
<evidence type="ECO:0000313" key="2">
    <source>
        <dbReference type="EMBL" id="CAD1817613.1"/>
    </source>
</evidence>
<dbReference type="SUPFAM" id="SSF101447">
    <property type="entry name" value="Formin homology 2 domain (FH2 domain)"/>
    <property type="match status" value="1"/>
</dbReference>
<protein>
    <submittedName>
        <fullName evidence="2">Uncharacterized protein</fullName>
    </submittedName>
</protein>
<dbReference type="EMBL" id="LR862129">
    <property type="protein sequence ID" value="CAD1817613.1"/>
    <property type="molecule type" value="Genomic_DNA"/>
</dbReference>
<name>A0A6V7NGJ7_ANACO</name>
<dbReference type="AlphaFoldDB" id="A0A6V7NGJ7"/>
<feature type="compositionally biased region" description="Pro residues" evidence="1">
    <location>
        <begin position="76"/>
        <end position="87"/>
    </location>
</feature>
<evidence type="ECO:0000256" key="1">
    <source>
        <dbReference type="SAM" id="MobiDB-lite"/>
    </source>
</evidence>
<reference evidence="2" key="1">
    <citation type="submission" date="2020-07" db="EMBL/GenBank/DDBJ databases">
        <authorList>
            <person name="Lin J."/>
        </authorList>
    </citation>
    <scope>NUCLEOTIDE SEQUENCE</scope>
</reference>
<accession>A0A6V7NGJ7</accession>
<feature type="compositionally biased region" description="Low complexity" evidence="1">
    <location>
        <begin position="39"/>
        <end position="50"/>
    </location>
</feature>
<feature type="compositionally biased region" description="Polar residues" evidence="1">
    <location>
        <begin position="14"/>
        <end position="23"/>
    </location>
</feature>
<sequence>MHLRSNLDGASYGVHSNTLSSYSHRPMARTKNAEAPTTSAAKSGGMSASSLDLPKSRAGTHTTSNAGPSVGTLTLAPPPPPPPPPPPHPRENAEAGDTAQTNAASGANDATATDVVRSAVHAAAWRRSGRGWRSAARIAAGTKMMFMCLVGDSGEEIRDAVRVTVRNDENGLAEYTWQMYGGFELSCWSMGKSARVWEKVKCPICSSCTLCSD</sequence>
<organism evidence="2">
    <name type="scientific">Ananas comosus var. bracteatus</name>
    <name type="common">red pineapple</name>
    <dbReference type="NCBI Taxonomy" id="296719"/>
    <lineage>
        <taxon>Eukaryota</taxon>
        <taxon>Viridiplantae</taxon>
        <taxon>Streptophyta</taxon>
        <taxon>Embryophyta</taxon>
        <taxon>Tracheophyta</taxon>
        <taxon>Spermatophyta</taxon>
        <taxon>Magnoliopsida</taxon>
        <taxon>Liliopsida</taxon>
        <taxon>Poales</taxon>
        <taxon>Bromeliaceae</taxon>
        <taxon>Bromelioideae</taxon>
        <taxon>Ananas</taxon>
    </lineage>
</organism>
<feature type="region of interest" description="Disordered" evidence="1">
    <location>
        <begin position="1"/>
        <end position="112"/>
    </location>
</feature>
<feature type="compositionally biased region" description="Polar residues" evidence="1">
    <location>
        <begin position="98"/>
        <end position="111"/>
    </location>
</feature>